<keyword evidence="7" id="KW-0406">Ion transport</keyword>
<evidence type="ECO:0000256" key="10">
    <source>
        <dbReference type="ARBA" id="ARBA00023237"/>
    </source>
</evidence>
<proteinExistence type="predicted"/>
<organism evidence="12 13">
    <name type="scientific">Haliea salexigens</name>
    <dbReference type="NCBI Taxonomy" id="287487"/>
    <lineage>
        <taxon>Bacteria</taxon>
        <taxon>Pseudomonadati</taxon>
        <taxon>Pseudomonadota</taxon>
        <taxon>Gammaproteobacteria</taxon>
        <taxon>Cellvibrionales</taxon>
        <taxon>Halieaceae</taxon>
        <taxon>Haliea</taxon>
    </lineage>
</organism>
<keyword evidence="2" id="KW-0813">Transport</keyword>
<evidence type="ECO:0000313" key="12">
    <source>
        <dbReference type="EMBL" id="HAN28830.1"/>
    </source>
</evidence>
<evidence type="ECO:0000256" key="6">
    <source>
        <dbReference type="ARBA" id="ARBA00023004"/>
    </source>
</evidence>
<protein>
    <recommendedName>
        <fullName evidence="11">TonB-dependent receptor-like beta-barrel domain-containing protein</fullName>
    </recommendedName>
</protein>
<accession>A0A3C1KQ42</accession>
<evidence type="ECO:0000256" key="4">
    <source>
        <dbReference type="ARBA" id="ARBA00022496"/>
    </source>
</evidence>
<keyword evidence="9" id="KW-0472">Membrane</keyword>
<evidence type="ECO:0000256" key="3">
    <source>
        <dbReference type="ARBA" id="ARBA00022452"/>
    </source>
</evidence>
<keyword evidence="6" id="KW-0408">Iron</keyword>
<gene>
    <name evidence="12" type="ORF">DCP75_14110</name>
</gene>
<dbReference type="STRING" id="1121937.GCA_000423125_01041"/>
<keyword evidence="4" id="KW-0410">Iron transport</keyword>
<dbReference type="InterPro" id="IPR000531">
    <property type="entry name" value="Beta-barrel_TonB"/>
</dbReference>
<evidence type="ECO:0000256" key="5">
    <source>
        <dbReference type="ARBA" id="ARBA00022692"/>
    </source>
</evidence>
<evidence type="ECO:0000256" key="2">
    <source>
        <dbReference type="ARBA" id="ARBA00022448"/>
    </source>
</evidence>
<dbReference type="SUPFAM" id="SSF56935">
    <property type="entry name" value="Porins"/>
    <property type="match status" value="1"/>
</dbReference>
<keyword evidence="10" id="KW-0998">Cell outer membrane</keyword>
<dbReference type="GO" id="GO:0006826">
    <property type="term" value="P:iron ion transport"/>
    <property type="evidence" value="ECO:0007669"/>
    <property type="project" value="UniProtKB-KW"/>
</dbReference>
<keyword evidence="5" id="KW-0812">Transmembrane</keyword>
<evidence type="ECO:0000256" key="9">
    <source>
        <dbReference type="ARBA" id="ARBA00023136"/>
    </source>
</evidence>
<comment type="subcellular location">
    <subcellularLocation>
        <location evidence="1">Cell outer membrane</location>
        <topology evidence="1">Multi-pass membrane protein</topology>
    </subcellularLocation>
</comment>
<evidence type="ECO:0000259" key="11">
    <source>
        <dbReference type="Pfam" id="PF00593"/>
    </source>
</evidence>
<feature type="non-terminal residue" evidence="12">
    <location>
        <position position="1"/>
    </location>
</feature>
<name>A0A3C1KQ42_9GAMM</name>
<keyword evidence="8" id="KW-0798">TonB box</keyword>
<evidence type="ECO:0000256" key="8">
    <source>
        <dbReference type="ARBA" id="ARBA00023077"/>
    </source>
</evidence>
<dbReference type="AlphaFoldDB" id="A0A3C1KQ42"/>
<comment type="caution">
    <text evidence="12">The sequence shown here is derived from an EMBL/GenBank/DDBJ whole genome shotgun (WGS) entry which is preliminary data.</text>
</comment>
<dbReference type="InterPro" id="IPR036942">
    <property type="entry name" value="Beta-barrel_TonB_sf"/>
</dbReference>
<evidence type="ECO:0000256" key="1">
    <source>
        <dbReference type="ARBA" id="ARBA00004571"/>
    </source>
</evidence>
<keyword evidence="3" id="KW-1134">Transmembrane beta strand</keyword>
<reference evidence="12 13" key="1">
    <citation type="journal article" date="2018" name="Nat. Biotechnol.">
        <title>A standardized bacterial taxonomy based on genome phylogeny substantially revises the tree of life.</title>
        <authorList>
            <person name="Parks D.H."/>
            <person name="Chuvochina M."/>
            <person name="Waite D.W."/>
            <person name="Rinke C."/>
            <person name="Skarshewski A."/>
            <person name="Chaumeil P.A."/>
            <person name="Hugenholtz P."/>
        </authorList>
    </citation>
    <scope>NUCLEOTIDE SEQUENCE [LARGE SCALE GENOMIC DNA]</scope>
    <source>
        <strain evidence="12">UBA9158</strain>
    </source>
</reference>
<dbReference type="Gene3D" id="2.40.170.20">
    <property type="entry name" value="TonB-dependent receptor, beta-barrel domain"/>
    <property type="match status" value="1"/>
</dbReference>
<feature type="domain" description="TonB-dependent receptor-like beta-barrel" evidence="11">
    <location>
        <begin position="31"/>
        <end position="508"/>
    </location>
</feature>
<evidence type="ECO:0000256" key="7">
    <source>
        <dbReference type="ARBA" id="ARBA00023065"/>
    </source>
</evidence>
<dbReference type="InterPro" id="IPR039426">
    <property type="entry name" value="TonB-dep_rcpt-like"/>
</dbReference>
<dbReference type="PANTHER" id="PTHR32552:SF81">
    <property type="entry name" value="TONB-DEPENDENT OUTER MEMBRANE RECEPTOR"/>
    <property type="match status" value="1"/>
</dbReference>
<sequence length="545" mass="60045">AIAIGPATGRTLADFCEDAAQAGGGDPRTVISDLGGDYKAENRGASLVAEWAINPDLSLKSISAYRFTEASQNDELDHTGIPFLHRTNTVHPQGGAGESDQYSQEFQLIGSAFDDRMQYVTGLFWYQEESGGRQSISFLGPFDPAIANLFFLNISPSSLTAKNDAVAAYAQVEWEFTPQWRTTLGLRYTDESRDLRVQDYAIDTSTLDANGGAAIPVGGGLFVVQRPGFEYNPAFILDESDVRQRKISNSDVTPMASIQYLIGESEWLDQGSLYLTYSEGFLSGGLSESPTGELEPFEPEEVQNIELGFKLDLLDRRLRLNGALFYSDYTNRQLTTLVINPEVNSPSPATINAADSTIKGFELETTWLATDRLIIGFNATFTDGEIKEFMDTQITIADTAQPPAANCVRADLSLIQVDSCPNDRSSENLPRLPEQSYLLSAQYALDTAWGTFLPRIQASWKFDMEFCFDALSCTTGLWFEDEQFELSARLGWTSIDERWSASLYGTNLTDEDYINGGIALVESSGTGGFAVAPPRMYGAEIQYRF</sequence>
<evidence type="ECO:0000313" key="13">
    <source>
        <dbReference type="Proteomes" id="UP000259273"/>
    </source>
</evidence>
<dbReference type="GO" id="GO:0009279">
    <property type="term" value="C:cell outer membrane"/>
    <property type="evidence" value="ECO:0007669"/>
    <property type="project" value="UniProtKB-SubCell"/>
</dbReference>
<dbReference type="PANTHER" id="PTHR32552">
    <property type="entry name" value="FERRICHROME IRON RECEPTOR-RELATED"/>
    <property type="match status" value="1"/>
</dbReference>
<dbReference type="Pfam" id="PF00593">
    <property type="entry name" value="TonB_dep_Rec_b-barrel"/>
    <property type="match status" value="1"/>
</dbReference>
<dbReference type="Proteomes" id="UP000259273">
    <property type="component" value="Unassembled WGS sequence"/>
</dbReference>
<dbReference type="EMBL" id="DMND01000190">
    <property type="protein sequence ID" value="HAN28830.1"/>
    <property type="molecule type" value="Genomic_DNA"/>
</dbReference>